<dbReference type="Proteomes" id="UP001152622">
    <property type="component" value="Chromosome 13"/>
</dbReference>
<organism evidence="2 3">
    <name type="scientific">Synaphobranchus kaupii</name>
    <name type="common">Kaup's arrowtooth eel</name>
    <dbReference type="NCBI Taxonomy" id="118154"/>
    <lineage>
        <taxon>Eukaryota</taxon>
        <taxon>Metazoa</taxon>
        <taxon>Chordata</taxon>
        <taxon>Craniata</taxon>
        <taxon>Vertebrata</taxon>
        <taxon>Euteleostomi</taxon>
        <taxon>Actinopterygii</taxon>
        <taxon>Neopterygii</taxon>
        <taxon>Teleostei</taxon>
        <taxon>Anguilliformes</taxon>
        <taxon>Synaphobranchidae</taxon>
        <taxon>Synaphobranchus</taxon>
    </lineage>
</organism>
<reference evidence="2" key="1">
    <citation type="journal article" date="2023" name="Science">
        <title>Genome structures resolve the early diversification of teleost fishes.</title>
        <authorList>
            <person name="Parey E."/>
            <person name="Louis A."/>
            <person name="Montfort J."/>
            <person name="Bouchez O."/>
            <person name="Roques C."/>
            <person name="Iampietro C."/>
            <person name="Lluch J."/>
            <person name="Castinel A."/>
            <person name="Donnadieu C."/>
            <person name="Desvignes T."/>
            <person name="Floi Bucao C."/>
            <person name="Jouanno E."/>
            <person name="Wen M."/>
            <person name="Mejri S."/>
            <person name="Dirks R."/>
            <person name="Jansen H."/>
            <person name="Henkel C."/>
            <person name="Chen W.J."/>
            <person name="Zahm M."/>
            <person name="Cabau C."/>
            <person name="Klopp C."/>
            <person name="Thompson A.W."/>
            <person name="Robinson-Rechavi M."/>
            <person name="Braasch I."/>
            <person name="Lecointre G."/>
            <person name="Bobe J."/>
            <person name="Postlethwait J.H."/>
            <person name="Berthelot C."/>
            <person name="Roest Crollius H."/>
            <person name="Guiguen Y."/>
        </authorList>
    </citation>
    <scope>NUCLEOTIDE SEQUENCE</scope>
    <source>
        <strain evidence="2">WJC10195</strain>
    </source>
</reference>
<sequence>MGSNERTEGYWGFLKRMEHLSLRGLRLQPKMLQPKCHAHCHFREGTAWPINSQLPLGSPVTPAVTRLTVQWKGPGVHFTCWAVIGTNVVLTPTELRARAKMDSSDVARQSPSNVTQISGHKLYCREVDLKEPTNDERVTSDLPQPRLRQQLHFPLERPQITSALCVVNCTVCSGTPPSSPLALVQVDVPFGSAVEESTFSDRHPVPHRVSGECSGGRVLLLAQTPSSSAAILCSSDSSHGGKTVSKEESGRLDSALPPQYCRSRTKAAPGPTCTNHREPDSDVTRSI</sequence>
<dbReference type="EMBL" id="JAINUF010000013">
    <property type="protein sequence ID" value="KAJ8343484.1"/>
    <property type="molecule type" value="Genomic_DNA"/>
</dbReference>
<comment type="caution">
    <text evidence="2">The sequence shown here is derived from an EMBL/GenBank/DDBJ whole genome shotgun (WGS) entry which is preliminary data.</text>
</comment>
<protein>
    <submittedName>
        <fullName evidence="2">Uncharacterized protein</fullName>
    </submittedName>
</protein>
<evidence type="ECO:0000313" key="3">
    <source>
        <dbReference type="Proteomes" id="UP001152622"/>
    </source>
</evidence>
<gene>
    <name evidence="2" type="ORF">SKAU_G00308130</name>
</gene>
<keyword evidence="3" id="KW-1185">Reference proteome</keyword>
<name>A0A9Q1ERC3_SYNKA</name>
<dbReference type="AlphaFoldDB" id="A0A9Q1ERC3"/>
<accession>A0A9Q1ERC3</accession>
<evidence type="ECO:0000256" key="1">
    <source>
        <dbReference type="SAM" id="MobiDB-lite"/>
    </source>
</evidence>
<proteinExistence type="predicted"/>
<feature type="compositionally biased region" description="Basic and acidic residues" evidence="1">
    <location>
        <begin position="275"/>
        <end position="287"/>
    </location>
</feature>
<evidence type="ECO:0000313" key="2">
    <source>
        <dbReference type="EMBL" id="KAJ8343484.1"/>
    </source>
</evidence>
<feature type="region of interest" description="Disordered" evidence="1">
    <location>
        <begin position="232"/>
        <end position="287"/>
    </location>
</feature>